<evidence type="ECO:0000313" key="2">
    <source>
        <dbReference type="Proteomes" id="UP000003843"/>
    </source>
</evidence>
<dbReference type="Proteomes" id="UP000003843">
    <property type="component" value="Unassembled WGS sequence"/>
</dbReference>
<evidence type="ECO:0000313" key="1">
    <source>
        <dbReference type="EMBL" id="EEZ75128.1"/>
    </source>
</evidence>
<accession>D0WB72</accession>
<name>D0WB72_NEILA</name>
<proteinExistence type="predicted"/>
<dbReference type="AlphaFoldDB" id="D0WB72"/>
<sequence>MSAHANGRVGENEMPSETECCFRRHFSVAAKRKNRPGNRC</sequence>
<protein>
    <submittedName>
        <fullName evidence="1">Uncharacterized protein</fullName>
    </submittedName>
</protein>
<comment type="caution">
    <text evidence="1">The sequence shown here is derived from an EMBL/GenBank/DDBJ whole genome shotgun (WGS) entry which is preliminary data.</text>
</comment>
<reference evidence="1 2" key="1">
    <citation type="submission" date="2009-10" db="EMBL/GenBank/DDBJ databases">
        <authorList>
            <person name="Weinstock G."/>
            <person name="Sodergren E."/>
            <person name="Clifton S."/>
            <person name="Fulton L."/>
            <person name="Fulton B."/>
            <person name="Courtney L."/>
            <person name="Fronick C."/>
            <person name="Harrison M."/>
            <person name="Strong C."/>
            <person name="Farmer C."/>
            <person name="Delahaunty K."/>
            <person name="Markovic C."/>
            <person name="Hall O."/>
            <person name="Minx P."/>
            <person name="Tomlinson C."/>
            <person name="Mitreva M."/>
            <person name="Nelson J."/>
            <person name="Hou S."/>
            <person name="Wollam A."/>
            <person name="Pepin K.H."/>
            <person name="Johnson M."/>
            <person name="Bhonagiri V."/>
            <person name="Nash W.E."/>
            <person name="Warren W."/>
            <person name="Chinwalla A."/>
            <person name="Mardis E.R."/>
            <person name="Wilson R.K."/>
        </authorList>
    </citation>
    <scope>NUCLEOTIDE SEQUENCE [LARGE SCALE GENOMIC DNA]</scope>
    <source>
        <strain evidence="1 2">ATCC 23970</strain>
    </source>
</reference>
<gene>
    <name evidence="1" type="ORF">NEILACOT_04797</name>
</gene>
<dbReference type="EMBL" id="ACEQ02000022">
    <property type="protein sequence ID" value="EEZ75128.1"/>
    <property type="molecule type" value="Genomic_DNA"/>
</dbReference>
<organism evidence="1 2">
    <name type="scientific">Neisseria lactamica ATCC 23970</name>
    <dbReference type="NCBI Taxonomy" id="546265"/>
    <lineage>
        <taxon>Bacteria</taxon>
        <taxon>Pseudomonadati</taxon>
        <taxon>Pseudomonadota</taxon>
        <taxon>Betaproteobacteria</taxon>
        <taxon>Neisseriales</taxon>
        <taxon>Neisseriaceae</taxon>
        <taxon>Neisseria</taxon>
    </lineage>
</organism>